<evidence type="ECO:0000259" key="11">
    <source>
        <dbReference type="Pfam" id="PF08920"/>
    </source>
</evidence>
<organism evidence="13 14">
    <name type="scientific">Magnusiomyces paraingens</name>
    <dbReference type="NCBI Taxonomy" id="2606893"/>
    <lineage>
        <taxon>Eukaryota</taxon>
        <taxon>Fungi</taxon>
        <taxon>Dikarya</taxon>
        <taxon>Ascomycota</taxon>
        <taxon>Saccharomycotina</taxon>
        <taxon>Dipodascomycetes</taxon>
        <taxon>Dipodascales</taxon>
        <taxon>Dipodascaceae</taxon>
        <taxon>Magnusiomyces</taxon>
    </lineage>
</organism>
<dbReference type="GO" id="GO:0000245">
    <property type="term" value="P:spliceosomal complex assembly"/>
    <property type="evidence" value="ECO:0007669"/>
    <property type="project" value="InterPro"/>
</dbReference>
<dbReference type="InterPro" id="IPR011989">
    <property type="entry name" value="ARM-like"/>
</dbReference>
<evidence type="ECO:0000256" key="7">
    <source>
        <dbReference type="ARBA" id="ARBA00023242"/>
    </source>
</evidence>
<dbReference type="InterPro" id="IPR021133">
    <property type="entry name" value="HEAT_type_2"/>
</dbReference>
<dbReference type="InterPro" id="IPR038737">
    <property type="entry name" value="SF3b_su1-like"/>
</dbReference>
<dbReference type="PANTHER" id="PTHR12097">
    <property type="entry name" value="SPLICING FACTOR 3B, SUBUNIT 1-RELATED"/>
    <property type="match status" value="1"/>
</dbReference>
<dbReference type="Pfam" id="PF08920">
    <property type="entry name" value="SF3b1"/>
    <property type="match status" value="1"/>
</dbReference>
<dbReference type="OrthoDB" id="438939at2759"/>
<evidence type="ECO:0000256" key="1">
    <source>
        <dbReference type="ARBA" id="ARBA00004123"/>
    </source>
</evidence>
<dbReference type="EMBL" id="CABVLU010000001">
    <property type="protein sequence ID" value="VVT44651.1"/>
    <property type="molecule type" value="Genomic_DNA"/>
</dbReference>
<dbReference type="GO" id="GO:0003729">
    <property type="term" value="F:mRNA binding"/>
    <property type="evidence" value="ECO:0007669"/>
    <property type="project" value="InterPro"/>
</dbReference>
<evidence type="ECO:0000256" key="8">
    <source>
        <dbReference type="ARBA" id="ARBA00038332"/>
    </source>
</evidence>
<gene>
    <name evidence="13" type="ORF">SAPINGB_P000487</name>
</gene>
<reference evidence="13 14" key="1">
    <citation type="submission" date="2019-09" db="EMBL/GenBank/DDBJ databases">
        <authorList>
            <person name="Brejova B."/>
        </authorList>
    </citation>
    <scope>NUCLEOTIDE SEQUENCE [LARGE SCALE GENOMIC DNA]</scope>
</reference>
<dbReference type="FunFam" id="1.25.10.10:FF:000066">
    <property type="entry name" value="Splicing factor 3B subunit 1"/>
    <property type="match status" value="1"/>
</dbReference>
<feature type="compositionally biased region" description="Basic and acidic residues" evidence="10">
    <location>
        <begin position="146"/>
        <end position="170"/>
    </location>
</feature>
<accession>A0A5E8B736</accession>
<feature type="region of interest" description="Disordered" evidence="10">
    <location>
        <begin position="114"/>
        <end position="197"/>
    </location>
</feature>
<dbReference type="Gene3D" id="1.25.10.10">
    <property type="entry name" value="Leucine-rich Repeat Variant"/>
    <property type="match status" value="3"/>
</dbReference>
<dbReference type="InterPro" id="IPR016024">
    <property type="entry name" value="ARM-type_fold"/>
</dbReference>
<dbReference type="FunFam" id="1.25.10.10:FF:000069">
    <property type="entry name" value="Splicing factor 3B subunit 1"/>
    <property type="match status" value="1"/>
</dbReference>
<dbReference type="InterPro" id="IPR015016">
    <property type="entry name" value="SF3b_su1"/>
</dbReference>
<evidence type="ECO:0000256" key="2">
    <source>
        <dbReference type="ARBA" id="ARBA00005754"/>
    </source>
</evidence>
<evidence type="ECO:0000259" key="12">
    <source>
        <dbReference type="Pfam" id="PF22646"/>
    </source>
</evidence>
<evidence type="ECO:0000313" key="13">
    <source>
        <dbReference type="EMBL" id="VVT44651.1"/>
    </source>
</evidence>
<feature type="compositionally biased region" description="Basic and acidic residues" evidence="10">
    <location>
        <begin position="7"/>
        <end position="24"/>
    </location>
</feature>
<dbReference type="Proteomes" id="UP000398389">
    <property type="component" value="Unassembled WGS sequence"/>
</dbReference>
<evidence type="ECO:0000256" key="10">
    <source>
        <dbReference type="SAM" id="MobiDB-lite"/>
    </source>
</evidence>
<comment type="subcellular location">
    <subcellularLocation>
        <location evidence="1">Nucleus</location>
    </subcellularLocation>
</comment>
<evidence type="ECO:0000256" key="9">
    <source>
        <dbReference type="PROSITE-ProRule" id="PRU00103"/>
    </source>
</evidence>
<dbReference type="InterPro" id="IPR054573">
    <property type="entry name" value="PP2A/SF3B1-like_HEAT"/>
</dbReference>
<keyword evidence="3" id="KW-0507">mRNA processing</keyword>
<keyword evidence="5" id="KW-0677">Repeat</keyword>
<keyword evidence="4" id="KW-0747">Spliceosome</keyword>
<keyword evidence="14" id="KW-1185">Reference proteome</keyword>
<feature type="region of interest" description="Disordered" evidence="10">
    <location>
        <begin position="1"/>
        <end position="50"/>
    </location>
</feature>
<feature type="domain" description="Splicing factor 3B subunit 1" evidence="11">
    <location>
        <begin position="139"/>
        <end position="249"/>
    </location>
</feature>
<name>A0A5E8B736_9ASCO</name>
<sequence>MSDSEYEDIRRLKEARKNMQYHDESPEEPEETHENLPKSGNPRSLVGQYTATSNMLNEVVANDDFDPLAERGKKKTIAARENEYVKRKYNRGLEEQYGNEDLSYEKAMELRQLEREEREVQEQIRKKNMQLNGNEDDSQARKKRRWDVQETTEIKQEETKELPKRSRWDVQTEDTPAKPKRSRWDQAPAPAPPQKQIEAVSQTTLTDEFLNSILPSEGYEILEPPINYMPLGSSGKFSAPAESDGFIMLEDNSAKGLAMSKTLPTEIPGVGDLQYFKENDMKYFGKLLDQENDTYLSVEELKERKVMRLLLKIKNGTPPVRKSALRHITDNARAFGPKVLFNQILPLLMEQSLEDQERHLLVKVIDRVLYKLGDLVRPYTHKILVVIEPLLIDEDYFARIEGREIISNLSKAAGLAHMIATMRPDIDHADEFVRNTTARSFAVVASALGIPSLIPFIKAVCRSKKSWEARHTGIKIVQQIALFSGCAVLPHLTSLVECIAGGLSDEQNKVRMIAALALSSLAEASAPYGIESFDPVLEPLWRGIRHHRGKNLAAFLKCIGCVIPLMDPEHANYYTREVMVILLREYTTSDDEMKKIVLKVTQQCSATEGVTPQYLREEVLPPFFKNFWVRRIALDRRSYKLVVETTMELAHKVGVSEILERIVDVLKDESESYRKMGVETIEKVVGELGAADISERLEMRLIDGILTAFQEQTVEDSVLLNGFGTTVNALGGRTKPYIPQIVSAILFRLNHQSPTVRQQAADLITKIAVVMKQCNEDALLGKLGSILYEQLGEEYPEVLGSILGALGSIVNVIGLSSMQPPIRDLLPRLTPILRNRHEKVQENTIDLVGRIADRGAEYVSSREWMRICFELLDLLKAHKKGIRRAANNTFGYIAKAIGPQDVLATLLSNLRVQERQSRVCTAVAIGIVAETCAPFTVLPALMNEYRVPEMNVQNGVLKSMTFMFEYIGDMAKDYIYAVTTLLEDALVDRDQVHRQTAATVVKHLALGCIGLGYEDAMIHLLDLLFPNIFETSPHVIDRILDGIEGIRNAAGTGLVMNYVWAGLFHAARKVRTPYWRIYNTAYVQSADSMVPYYPELREEQYHREELDIWI</sequence>
<dbReference type="PROSITE" id="PS50077">
    <property type="entry name" value="HEAT_REPEAT"/>
    <property type="match status" value="1"/>
</dbReference>
<evidence type="ECO:0000256" key="5">
    <source>
        <dbReference type="ARBA" id="ARBA00022737"/>
    </source>
</evidence>
<dbReference type="SUPFAM" id="SSF48371">
    <property type="entry name" value="ARM repeat"/>
    <property type="match status" value="1"/>
</dbReference>
<proteinExistence type="inferred from homology"/>
<dbReference type="AlphaFoldDB" id="A0A5E8B736"/>
<protein>
    <submittedName>
        <fullName evidence="13">Uncharacterized protein</fullName>
    </submittedName>
</protein>
<dbReference type="RefSeq" id="XP_031851102.1">
    <property type="nucleotide sequence ID" value="XM_031995211.1"/>
</dbReference>
<dbReference type="FunFam" id="1.25.10.10:FF:000073">
    <property type="entry name" value="Splicing factor 3b, subunit 1"/>
    <property type="match status" value="1"/>
</dbReference>
<comment type="similarity">
    <text evidence="2">Belongs to the SF3B1 family.</text>
</comment>
<comment type="similarity">
    <text evidence="8">Belongs to the phosphatase 2A regulatory subunit A family.</text>
</comment>
<keyword evidence="6" id="KW-0508">mRNA splicing</keyword>
<keyword evidence="7" id="KW-0539">Nucleus</keyword>
<feature type="domain" description="Phosphatase PP2A regulatory subunit A/Splicing factor 3B subunit 1-like HEAT repeat" evidence="12">
    <location>
        <begin position="895"/>
        <end position="973"/>
    </location>
</feature>
<evidence type="ECO:0000313" key="14">
    <source>
        <dbReference type="Proteomes" id="UP000398389"/>
    </source>
</evidence>
<evidence type="ECO:0000256" key="6">
    <source>
        <dbReference type="ARBA" id="ARBA00023187"/>
    </source>
</evidence>
<evidence type="ECO:0000256" key="3">
    <source>
        <dbReference type="ARBA" id="ARBA00022664"/>
    </source>
</evidence>
<dbReference type="Pfam" id="PF22646">
    <property type="entry name" value="PPP2R1A-like_HEAT"/>
    <property type="match status" value="1"/>
</dbReference>
<feature type="repeat" description="HEAT" evidence="9">
    <location>
        <begin position="488"/>
        <end position="533"/>
    </location>
</feature>
<dbReference type="GeneID" id="43579311"/>
<dbReference type="Pfam" id="PF13513">
    <property type="entry name" value="HEAT_EZ"/>
    <property type="match status" value="1"/>
</dbReference>
<dbReference type="GO" id="GO:0005681">
    <property type="term" value="C:spliceosomal complex"/>
    <property type="evidence" value="ECO:0007669"/>
    <property type="project" value="UniProtKB-KW"/>
</dbReference>
<feature type="compositionally biased region" description="Basic and acidic residues" evidence="10">
    <location>
        <begin position="114"/>
        <end position="125"/>
    </location>
</feature>
<evidence type="ECO:0000256" key="4">
    <source>
        <dbReference type="ARBA" id="ARBA00022728"/>
    </source>
</evidence>